<dbReference type="EMBL" id="BK015047">
    <property type="protein sequence ID" value="DAD88776.1"/>
    <property type="molecule type" value="Genomic_DNA"/>
</dbReference>
<evidence type="ECO:0000313" key="1">
    <source>
        <dbReference type="EMBL" id="DAD88776.1"/>
    </source>
</evidence>
<organism evidence="1">
    <name type="scientific">Myoviridae sp. ctZSu31</name>
    <dbReference type="NCBI Taxonomy" id="2826665"/>
    <lineage>
        <taxon>Viruses</taxon>
        <taxon>Duplodnaviria</taxon>
        <taxon>Heunggongvirae</taxon>
        <taxon>Uroviricota</taxon>
        <taxon>Caudoviricetes</taxon>
    </lineage>
</organism>
<name>A0A8S5N2R5_9CAUD</name>
<accession>A0A8S5N2R5</accession>
<proteinExistence type="predicted"/>
<sequence>MKIIICIAAVAIAFALGWNAKTLHVLHAIDRVLDMLDKSITEKEELSETEFFYVHGMLRTIDLLQERK</sequence>
<protein>
    <submittedName>
        <fullName evidence="1">Uncharacterized protein</fullName>
    </submittedName>
</protein>
<reference evidence="1" key="1">
    <citation type="journal article" date="2021" name="Proc. Natl. Acad. Sci. U.S.A.">
        <title>A Catalog of Tens of Thousands of Viruses from Human Metagenomes Reveals Hidden Associations with Chronic Diseases.</title>
        <authorList>
            <person name="Tisza M.J."/>
            <person name="Buck C.B."/>
        </authorList>
    </citation>
    <scope>NUCLEOTIDE SEQUENCE</scope>
    <source>
        <strain evidence="1">CtZSu31</strain>
    </source>
</reference>